<dbReference type="EMBL" id="LAZR01043739">
    <property type="protein sequence ID" value="KKL06362.1"/>
    <property type="molecule type" value="Genomic_DNA"/>
</dbReference>
<organism evidence="2">
    <name type="scientific">marine sediment metagenome</name>
    <dbReference type="NCBI Taxonomy" id="412755"/>
    <lineage>
        <taxon>unclassified sequences</taxon>
        <taxon>metagenomes</taxon>
        <taxon>ecological metagenomes</taxon>
    </lineage>
</organism>
<dbReference type="SUPFAM" id="SSF103084">
    <property type="entry name" value="Holliday junction resolvase RusA"/>
    <property type="match status" value="1"/>
</dbReference>
<evidence type="ECO:0000313" key="2">
    <source>
        <dbReference type="EMBL" id="KKL06362.1"/>
    </source>
</evidence>
<comment type="caution">
    <text evidence="2">The sequence shown here is derived from an EMBL/GenBank/DDBJ whole genome shotgun (WGS) entry which is preliminary data.</text>
</comment>
<feature type="compositionally biased region" description="Basic and acidic residues" evidence="1">
    <location>
        <begin position="182"/>
        <end position="192"/>
    </location>
</feature>
<feature type="region of interest" description="Disordered" evidence="1">
    <location>
        <begin position="173"/>
        <end position="192"/>
    </location>
</feature>
<dbReference type="AlphaFoldDB" id="A0A0F9AXV5"/>
<name>A0A0F9AXV5_9ZZZZ</name>
<gene>
    <name evidence="2" type="ORF">LCGC14_2596800</name>
</gene>
<dbReference type="GO" id="GO:0006310">
    <property type="term" value="P:DNA recombination"/>
    <property type="evidence" value="ECO:0007669"/>
    <property type="project" value="InterPro"/>
</dbReference>
<proteinExistence type="predicted"/>
<dbReference type="GO" id="GO:0006281">
    <property type="term" value="P:DNA repair"/>
    <property type="evidence" value="ECO:0007669"/>
    <property type="project" value="InterPro"/>
</dbReference>
<reference evidence="2" key="1">
    <citation type="journal article" date="2015" name="Nature">
        <title>Complex archaea that bridge the gap between prokaryotes and eukaryotes.</title>
        <authorList>
            <person name="Spang A."/>
            <person name="Saw J.H."/>
            <person name="Jorgensen S.L."/>
            <person name="Zaremba-Niedzwiedzka K."/>
            <person name="Martijn J."/>
            <person name="Lind A.E."/>
            <person name="van Eijk R."/>
            <person name="Schleper C."/>
            <person name="Guy L."/>
            <person name="Ettema T.J."/>
        </authorList>
    </citation>
    <scope>NUCLEOTIDE SEQUENCE</scope>
</reference>
<dbReference type="GO" id="GO:0000287">
    <property type="term" value="F:magnesium ion binding"/>
    <property type="evidence" value="ECO:0007669"/>
    <property type="project" value="InterPro"/>
</dbReference>
<sequence>MTTYICDRCKAHFNQAALDLDGRGEYCPICGSPVFSLAGIRQTFEIPLPPSANRMYRSERRGGRKPHPSTEYLAWVRSLGWWLKIQAVIPQPAPVRFSLVVKGGKGWRISADIDNRIKPTLDGLVKNRILDGDSTAIVKQEELIYVERESRTAIARCFVRLEAPIRTWFDTWTPGPSPTAEGAERQWRKSKR</sequence>
<dbReference type="InterPro" id="IPR036614">
    <property type="entry name" value="RusA-like_sf"/>
</dbReference>
<evidence type="ECO:0000256" key="1">
    <source>
        <dbReference type="SAM" id="MobiDB-lite"/>
    </source>
</evidence>
<protein>
    <submittedName>
        <fullName evidence="2">Uncharacterized protein</fullName>
    </submittedName>
</protein>
<dbReference type="Gene3D" id="3.30.1330.70">
    <property type="entry name" value="Holliday junction resolvase RusA"/>
    <property type="match status" value="1"/>
</dbReference>
<accession>A0A0F9AXV5</accession>